<proteinExistence type="predicted"/>
<dbReference type="EMBL" id="UINC01073725">
    <property type="protein sequence ID" value="SVC10328.1"/>
    <property type="molecule type" value="Genomic_DNA"/>
</dbReference>
<organism evidence="1">
    <name type="scientific">marine metagenome</name>
    <dbReference type="NCBI Taxonomy" id="408172"/>
    <lineage>
        <taxon>unclassified sequences</taxon>
        <taxon>metagenomes</taxon>
        <taxon>ecological metagenomes</taxon>
    </lineage>
</organism>
<feature type="non-terminal residue" evidence="1">
    <location>
        <position position="1"/>
    </location>
</feature>
<name>A0A382JF22_9ZZZZ</name>
<sequence>DHIGHACANLMMLKWNEKNLPEFNDLGASWHIEAGSDKLKPNTKDIEKNG</sequence>
<evidence type="ECO:0000313" key="1">
    <source>
        <dbReference type="EMBL" id="SVC10328.1"/>
    </source>
</evidence>
<reference evidence="1" key="1">
    <citation type="submission" date="2018-05" db="EMBL/GenBank/DDBJ databases">
        <authorList>
            <person name="Lanie J.A."/>
            <person name="Ng W.-L."/>
            <person name="Kazmierczak K.M."/>
            <person name="Andrzejewski T.M."/>
            <person name="Davidsen T.M."/>
            <person name="Wayne K.J."/>
            <person name="Tettelin H."/>
            <person name="Glass J.I."/>
            <person name="Rusch D."/>
            <person name="Podicherti R."/>
            <person name="Tsui H.-C.T."/>
            <person name="Winkler M.E."/>
        </authorList>
    </citation>
    <scope>NUCLEOTIDE SEQUENCE</scope>
</reference>
<gene>
    <name evidence="1" type="ORF">METZ01_LOCUS263182</name>
</gene>
<accession>A0A382JF22</accession>
<dbReference type="AlphaFoldDB" id="A0A382JF22"/>
<protein>
    <submittedName>
        <fullName evidence="1">Uncharacterized protein</fullName>
    </submittedName>
</protein>